<dbReference type="EMBL" id="CABPSQ010000003">
    <property type="protein sequence ID" value="VVE66897.1"/>
    <property type="molecule type" value="Genomic_DNA"/>
</dbReference>
<dbReference type="GO" id="GO:0008324">
    <property type="term" value="F:monoatomic cation transmembrane transporter activity"/>
    <property type="evidence" value="ECO:0007669"/>
    <property type="project" value="InterPro"/>
</dbReference>
<keyword evidence="7" id="KW-0633">Potassium transport</keyword>
<dbReference type="Gene3D" id="3.40.50.720">
    <property type="entry name" value="NAD(P)-binding Rossmann-like Domain"/>
    <property type="match status" value="1"/>
</dbReference>
<dbReference type="NCBIfam" id="NF002924">
    <property type="entry name" value="PRK03562.1"/>
    <property type="match status" value="1"/>
</dbReference>
<feature type="transmembrane region" description="Helical" evidence="14">
    <location>
        <begin position="189"/>
        <end position="207"/>
    </location>
</feature>
<feature type="transmembrane region" description="Helical" evidence="14">
    <location>
        <begin position="57"/>
        <end position="76"/>
    </location>
</feature>
<feature type="transmembrane region" description="Helical" evidence="14">
    <location>
        <begin position="116"/>
        <end position="137"/>
    </location>
</feature>
<proteinExistence type="inferred from homology"/>
<dbReference type="InterPro" id="IPR036291">
    <property type="entry name" value="NAD(P)-bd_dom_sf"/>
</dbReference>
<dbReference type="RefSeq" id="WP_150625420.1">
    <property type="nucleotide sequence ID" value="NZ_CABPSQ010000003.1"/>
</dbReference>
<evidence type="ECO:0000256" key="7">
    <source>
        <dbReference type="ARBA" id="ARBA00022538"/>
    </source>
</evidence>
<keyword evidence="4" id="KW-0050">Antiport</keyword>
<dbReference type="PROSITE" id="PS51201">
    <property type="entry name" value="RCK_N"/>
    <property type="match status" value="1"/>
</dbReference>
<keyword evidence="10 14" id="KW-1133">Transmembrane helix</keyword>
<dbReference type="NCBIfam" id="TIGR00932">
    <property type="entry name" value="2a37"/>
    <property type="match status" value="1"/>
</dbReference>
<evidence type="ECO:0000313" key="17">
    <source>
        <dbReference type="Proteomes" id="UP000414136"/>
    </source>
</evidence>
<keyword evidence="17" id="KW-1185">Reference proteome</keyword>
<organism evidence="16 17">
    <name type="scientific">Pandoraea captiosa</name>
    <dbReference type="NCBI Taxonomy" id="2508302"/>
    <lineage>
        <taxon>Bacteria</taxon>
        <taxon>Pseudomonadati</taxon>
        <taxon>Pseudomonadota</taxon>
        <taxon>Betaproteobacteria</taxon>
        <taxon>Burkholderiales</taxon>
        <taxon>Burkholderiaceae</taxon>
        <taxon>Pandoraea</taxon>
    </lineage>
</organism>
<gene>
    <name evidence="16" type="ORF">PCA31118_02390</name>
</gene>
<evidence type="ECO:0000256" key="10">
    <source>
        <dbReference type="ARBA" id="ARBA00022989"/>
    </source>
</evidence>
<feature type="compositionally biased region" description="Basic and acidic residues" evidence="13">
    <location>
        <begin position="607"/>
        <end position="617"/>
    </location>
</feature>
<keyword evidence="12 14" id="KW-0472">Membrane</keyword>
<keyword evidence="3" id="KW-0813">Transport</keyword>
<feature type="transmembrane region" description="Helical" evidence="14">
    <location>
        <begin position="149"/>
        <end position="169"/>
    </location>
</feature>
<evidence type="ECO:0000256" key="13">
    <source>
        <dbReference type="SAM" id="MobiDB-lite"/>
    </source>
</evidence>
<dbReference type="GO" id="GO:0015297">
    <property type="term" value="F:antiporter activity"/>
    <property type="evidence" value="ECO:0007669"/>
    <property type="project" value="UniProtKB-KW"/>
</dbReference>
<keyword evidence="5" id="KW-1003">Cell membrane</keyword>
<sequence length="645" mass="69639">MEHVPAWLLASLIYLAAAVIVVPLSRALGLGAIIGYLAAGIAIGPWGLGLVSRVEDVLHFAEFGVVLMLFLVGLELEPRRLWSLRRPIFGWGSAQVIGCAVLLFVAGIALGAPWRIALVAALGLALSSTAIALQVMAERNMLATASGQAGFSILLFQDVAAIPILALLPLLANSVDSHAMTGTTRALEALKIVGVIAAIILGGRLALRPLLRWIANSKTPEIFTAAALLLVVAIATLMQVVGLSMALGAFLAGVLLAESEYRRELETDIEPFKGLLLGLFFIAVGMSIDFGVLLAQPLRMIAVVVGFLALKGLAIYSLSRLMQLPYQERPIFTLLLAQGGEFAFVVFQSAGPQVLPPAVSSFLIGAVALSMLISPLLLVAIDKWLLPRYSMKGSPRMEEISEPQTANVVICGFGRYGQIVGRALMPQGVSVTVLDHDPDTIESLRQFGFRVFYGDATRLDLLRIAGVANARAVVIAVDDVDQSLEIADLMREHFPGVPVVARARNVGHLFQLRERGVQHIEREVFESSLRSARSVLEALGWPAAEAREATMAFRRANVQLTDDMYPSYQDRNKIIATAKEGRRQFEEQMARERATRRAQRQVTFGWDGEHAPDDARAPAKSSAKSSAKSTEDTGQTADGTENRRA</sequence>
<dbReference type="FunFam" id="3.40.50.720:FF:000036">
    <property type="entry name" value="Glutathione-regulated potassium-efflux system protein KefB"/>
    <property type="match status" value="1"/>
</dbReference>
<feature type="domain" description="RCK N-terminal" evidence="15">
    <location>
        <begin position="405"/>
        <end position="521"/>
    </location>
</feature>
<comment type="similarity">
    <text evidence="2">Belongs to the monovalent cation:proton antiporter 2 (CPA2) transporter (TC 2.A.37) family.</text>
</comment>
<evidence type="ECO:0000256" key="9">
    <source>
        <dbReference type="ARBA" id="ARBA00022958"/>
    </source>
</evidence>
<feature type="transmembrane region" description="Helical" evidence="14">
    <location>
        <begin position="219"/>
        <end position="237"/>
    </location>
</feature>
<feature type="transmembrane region" description="Helical" evidence="14">
    <location>
        <begin position="88"/>
        <end position="110"/>
    </location>
</feature>
<evidence type="ECO:0000259" key="15">
    <source>
        <dbReference type="PROSITE" id="PS51201"/>
    </source>
</evidence>
<evidence type="ECO:0000256" key="14">
    <source>
        <dbReference type="SAM" id="Phobius"/>
    </source>
</evidence>
<dbReference type="GO" id="GO:0006813">
    <property type="term" value="P:potassium ion transport"/>
    <property type="evidence" value="ECO:0007669"/>
    <property type="project" value="UniProtKB-KW"/>
</dbReference>
<feature type="region of interest" description="Disordered" evidence="13">
    <location>
        <begin position="592"/>
        <end position="645"/>
    </location>
</feature>
<dbReference type="Pfam" id="PF02254">
    <property type="entry name" value="TrkA_N"/>
    <property type="match status" value="1"/>
</dbReference>
<evidence type="ECO:0000313" key="16">
    <source>
        <dbReference type="EMBL" id="VVE66897.1"/>
    </source>
</evidence>
<feature type="transmembrane region" description="Helical" evidence="14">
    <location>
        <begin position="300"/>
        <end position="319"/>
    </location>
</feature>
<keyword evidence="6" id="KW-0997">Cell inner membrane</keyword>
<dbReference type="InterPro" id="IPR006153">
    <property type="entry name" value="Cation/H_exchanger_TM"/>
</dbReference>
<evidence type="ECO:0000256" key="12">
    <source>
        <dbReference type="ARBA" id="ARBA00023136"/>
    </source>
</evidence>
<dbReference type="GO" id="GO:1902600">
    <property type="term" value="P:proton transmembrane transport"/>
    <property type="evidence" value="ECO:0007669"/>
    <property type="project" value="InterPro"/>
</dbReference>
<dbReference type="Gene3D" id="1.20.1530.20">
    <property type="match status" value="1"/>
</dbReference>
<feature type="compositionally biased region" description="Low complexity" evidence="13">
    <location>
        <begin position="619"/>
        <end position="628"/>
    </location>
</feature>
<evidence type="ECO:0000256" key="8">
    <source>
        <dbReference type="ARBA" id="ARBA00022692"/>
    </source>
</evidence>
<evidence type="ECO:0000256" key="11">
    <source>
        <dbReference type="ARBA" id="ARBA00023065"/>
    </source>
</evidence>
<evidence type="ECO:0000256" key="4">
    <source>
        <dbReference type="ARBA" id="ARBA00022449"/>
    </source>
</evidence>
<accession>A0A5E5A1G5</accession>
<dbReference type="InterPro" id="IPR038770">
    <property type="entry name" value="Na+/solute_symporter_sf"/>
</dbReference>
<dbReference type="FunFam" id="1.20.1530.20:FF:000001">
    <property type="entry name" value="Glutathione-regulated potassium-efflux system protein KefB"/>
    <property type="match status" value="1"/>
</dbReference>
<protein>
    <submittedName>
        <fullName evidence="16">Glutathione-regulated potassium-efflux system protein KefC</fullName>
    </submittedName>
</protein>
<evidence type="ECO:0000256" key="3">
    <source>
        <dbReference type="ARBA" id="ARBA00022448"/>
    </source>
</evidence>
<keyword evidence="11" id="KW-0406">Ion transport</keyword>
<dbReference type="PANTHER" id="PTHR46157:SF3">
    <property type="entry name" value="GLUTATHIONE-REGULATED POTASSIUM-EFFLUX SYSTEM PROTEIN KEFC"/>
    <property type="match status" value="1"/>
</dbReference>
<reference evidence="16 17" key="1">
    <citation type="submission" date="2019-08" db="EMBL/GenBank/DDBJ databases">
        <authorList>
            <person name="Peeters C."/>
        </authorList>
    </citation>
    <scope>NUCLEOTIDE SEQUENCE [LARGE SCALE GENOMIC DNA]</scope>
    <source>
        <strain evidence="16 17">LMG 31118</strain>
    </source>
</reference>
<keyword evidence="8 14" id="KW-0812">Transmembrane</keyword>
<feature type="transmembrane region" description="Helical" evidence="14">
    <location>
        <begin position="331"/>
        <end position="350"/>
    </location>
</feature>
<dbReference type="AlphaFoldDB" id="A0A5E5A1G5"/>
<dbReference type="Pfam" id="PF00999">
    <property type="entry name" value="Na_H_Exchanger"/>
    <property type="match status" value="1"/>
</dbReference>
<feature type="transmembrane region" description="Helical" evidence="14">
    <location>
        <begin position="6"/>
        <end position="24"/>
    </location>
</feature>
<dbReference type="OrthoDB" id="9781411at2"/>
<keyword evidence="9" id="KW-0630">Potassium</keyword>
<evidence type="ECO:0000256" key="5">
    <source>
        <dbReference type="ARBA" id="ARBA00022475"/>
    </source>
</evidence>
<evidence type="ECO:0000256" key="6">
    <source>
        <dbReference type="ARBA" id="ARBA00022519"/>
    </source>
</evidence>
<dbReference type="GO" id="GO:0005886">
    <property type="term" value="C:plasma membrane"/>
    <property type="evidence" value="ECO:0007669"/>
    <property type="project" value="UniProtKB-SubCell"/>
</dbReference>
<dbReference type="PANTHER" id="PTHR46157">
    <property type="entry name" value="K(+) EFFLUX ANTIPORTER 3, CHLOROPLASTIC"/>
    <property type="match status" value="1"/>
</dbReference>
<comment type="subcellular location">
    <subcellularLocation>
        <location evidence="1">Cell inner membrane</location>
        <topology evidence="1">Multi-pass membrane protein</topology>
    </subcellularLocation>
</comment>
<evidence type="ECO:0000256" key="2">
    <source>
        <dbReference type="ARBA" id="ARBA00005551"/>
    </source>
</evidence>
<dbReference type="InterPro" id="IPR003148">
    <property type="entry name" value="RCK_N"/>
</dbReference>
<dbReference type="InterPro" id="IPR004771">
    <property type="entry name" value="K/H_exchanger"/>
</dbReference>
<feature type="transmembrane region" description="Helical" evidence="14">
    <location>
        <begin position="362"/>
        <end position="386"/>
    </location>
</feature>
<feature type="transmembrane region" description="Helical" evidence="14">
    <location>
        <begin position="31"/>
        <end position="51"/>
    </location>
</feature>
<name>A0A5E5A1G5_9BURK</name>
<dbReference type="Proteomes" id="UP000414136">
    <property type="component" value="Unassembled WGS sequence"/>
</dbReference>
<evidence type="ECO:0000256" key="1">
    <source>
        <dbReference type="ARBA" id="ARBA00004429"/>
    </source>
</evidence>
<dbReference type="SUPFAM" id="SSF51735">
    <property type="entry name" value="NAD(P)-binding Rossmann-fold domains"/>
    <property type="match status" value="1"/>
</dbReference>
<feature type="transmembrane region" description="Helical" evidence="14">
    <location>
        <begin position="274"/>
        <end position="294"/>
    </location>
</feature>